<evidence type="ECO:0000256" key="4">
    <source>
        <dbReference type="ARBA" id="ARBA00013078"/>
    </source>
</evidence>
<dbReference type="PANTHER" id="PTHR43434">
    <property type="entry name" value="PHOSPHOGLYCOLATE PHOSPHATASE"/>
    <property type="match status" value="1"/>
</dbReference>
<dbReference type="SFLD" id="SFLDS00003">
    <property type="entry name" value="Haloacid_Dehalogenase"/>
    <property type="match status" value="1"/>
</dbReference>
<keyword evidence="8" id="KW-1185">Reference proteome</keyword>
<sequence>MNYSANPVIVFDMDGTLIDSLPDLSNSARYLMQSYQLPTVTDQDVRLMIGDGIKVLVERLLSHAGSSGDTINVQEATDRFITYYVEHSTDYSKPFDGAVQVMEEFQTLGWKIALCTNKITSAAQQILEQLKIDHFFDAVGGGDLFEDKKPHACHLEGIMKMLNADPTKTVMVGDHINDILVAKNAKVAGSVFAAWGYSKPEVGEQATLVANTLLELSNLAEKVVTK</sequence>
<dbReference type="InterPro" id="IPR023198">
    <property type="entry name" value="PGP-like_dom2"/>
</dbReference>
<evidence type="ECO:0000313" key="5">
    <source>
        <dbReference type="EMBL" id="CAI3928387.1"/>
    </source>
</evidence>
<name>A0A9W4TLE8_9PROT</name>
<evidence type="ECO:0000313" key="8">
    <source>
        <dbReference type="Proteomes" id="UP001154259"/>
    </source>
</evidence>
<dbReference type="InterPro" id="IPR036412">
    <property type="entry name" value="HAD-like_sf"/>
</dbReference>
<comment type="pathway">
    <text evidence="2">Organic acid metabolism; glycolate biosynthesis; glycolate from 2-phosphoglycolate: step 1/1.</text>
</comment>
<dbReference type="AlphaFoldDB" id="A0A9W4TLE8"/>
<organism evidence="6 7">
    <name type="scientific">Commensalibacter communis</name>
    <dbReference type="NCBI Taxonomy" id="2972786"/>
    <lineage>
        <taxon>Bacteria</taxon>
        <taxon>Pseudomonadati</taxon>
        <taxon>Pseudomonadota</taxon>
        <taxon>Alphaproteobacteria</taxon>
        <taxon>Acetobacterales</taxon>
        <taxon>Acetobacteraceae</taxon>
    </lineage>
</organism>
<evidence type="ECO:0000256" key="2">
    <source>
        <dbReference type="ARBA" id="ARBA00004818"/>
    </source>
</evidence>
<dbReference type="EC" id="3.1.3.18" evidence="4"/>
<dbReference type="Pfam" id="PF13419">
    <property type="entry name" value="HAD_2"/>
    <property type="match status" value="1"/>
</dbReference>
<evidence type="ECO:0000313" key="7">
    <source>
        <dbReference type="Proteomes" id="UP001154255"/>
    </source>
</evidence>
<proteinExistence type="inferred from homology"/>
<evidence type="ECO:0000256" key="3">
    <source>
        <dbReference type="ARBA" id="ARBA00006171"/>
    </source>
</evidence>
<dbReference type="RefSeq" id="WP_271788822.1">
    <property type="nucleotide sequence ID" value="NZ_CAMXCJ010000002.1"/>
</dbReference>
<dbReference type="Proteomes" id="UP001154255">
    <property type="component" value="Unassembled WGS sequence"/>
</dbReference>
<dbReference type="GO" id="GO:0005829">
    <property type="term" value="C:cytosol"/>
    <property type="evidence" value="ECO:0007669"/>
    <property type="project" value="TreeGrafter"/>
</dbReference>
<dbReference type="Gene3D" id="3.40.50.1000">
    <property type="entry name" value="HAD superfamily/HAD-like"/>
    <property type="match status" value="1"/>
</dbReference>
<dbReference type="SFLD" id="SFLDG01129">
    <property type="entry name" value="C1.5:_HAD__Beta-PGM__Phosphata"/>
    <property type="match status" value="1"/>
</dbReference>
<dbReference type="EMBL" id="CAMXCM010000001">
    <property type="protein sequence ID" value="CAI3932502.1"/>
    <property type="molecule type" value="Genomic_DNA"/>
</dbReference>
<gene>
    <name evidence="5" type="ORF">R53529_LOCUS372</name>
    <name evidence="6" type="ORF">R53530_LOCUS729</name>
</gene>
<dbReference type="GO" id="GO:0006281">
    <property type="term" value="P:DNA repair"/>
    <property type="evidence" value="ECO:0007669"/>
    <property type="project" value="TreeGrafter"/>
</dbReference>
<comment type="catalytic activity">
    <reaction evidence="1">
        <text>2-phosphoglycolate + H2O = glycolate + phosphate</text>
        <dbReference type="Rhea" id="RHEA:14369"/>
        <dbReference type="ChEBI" id="CHEBI:15377"/>
        <dbReference type="ChEBI" id="CHEBI:29805"/>
        <dbReference type="ChEBI" id="CHEBI:43474"/>
        <dbReference type="ChEBI" id="CHEBI:58033"/>
        <dbReference type="EC" id="3.1.3.18"/>
    </reaction>
</comment>
<accession>A0A9W4TLE8</accession>
<dbReference type="EMBL" id="CAMXCS010000001">
    <property type="protein sequence ID" value="CAI3928387.1"/>
    <property type="molecule type" value="Genomic_DNA"/>
</dbReference>
<reference evidence="6" key="1">
    <citation type="submission" date="2022-10" db="EMBL/GenBank/DDBJ databases">
        <authorList>
            <person name="Botero Cardona J."/>
        </authorList>
    </citation>
    <scope>NUCLEOTIDE SEQUENCE</scope>
    <source>
        <strain evidence="6">LMG 31819</strain>
        <strain evidence="5">R-53529</strain>
    </source>
</reference>
<dbReference type="InterPro" id="IPR050155">
    <property type="entry name" value="HAD-like_hydrolase_sf"/>
</dbReference>
<dbReference type="InterPro" id="IPR023214">
    <property type="entry name" value="HAD_sf"/>
</dbReference>
<dbReference type="SUPFAM" id="SSF56784">
    <property type="entry name" value="HAD-like"/>
    <property type="match status" value="1"/>
</dbReference>
<evidence type="ECO:0000256" key="1">
    <source>
        <dbReference type="ARBA" id="ARBA00000830"/>
    </source>
</evidence>
<dbReference type="GO" id="GO:0008967">
    <property type="term" value="F:phosphoglycolate phosphatase activity"/>
    <property type="evidence" value="ECO:0007669"/>
    <property type="project" value="UniProtKB-EC"/>
</dbReference>
<dbReference type="InterPro" id="IPR006439">
    <property type="entry name" value="HAD-SF_hydro_IA"/>
</dbReference>
<dbReference type="Gene3D" id="1.10.150.240">
    <property type="entry name" value="Putative phosphatase, domain 2"/>
    <property type="match status" value="1"/>
</dbReference>
<protein>
    <recommendedName>
        <fullName evidence="4">phosphoglycolate phosphatase</fullName>
        <ecNumber evidence="4">3.1.3.18</ecNumber>
    </recommendedName>
</protein>
<dbReference type="Proteomes" id="UP001154259">
    <property type="component" value="Unassembled WGS sequence"/>
</dbReference>
<evidence type="ECO:0000313" key="6">
    <source>
        <dbReference type="EMBL" id="CAI3932502.1"/>
    </source>
</evidence>
<comment type="similarity">
    <text evidence="3">Belongs to the HAD-like hydrolase superfamily. CbbY/CbbZ/Gph/YieH family.</text>
</comment>
<dbReference type="PANTHER" id="PTHR43434:SF1">
    <property type="entry name" value="PHOSPHOGLYCOLATE PHOSPHATASE"/>
    <property type="match status" value="1"/>
</dbReference>
<comment type="caution">
    <text evidence="6">The sequence shown here is derived from an EMBL/GenBank/DDBJ whole genome shotgun (WGS) entry which is preliminary data.</text>
</comment>
<dbReference type="NCBIfam" id="TIGR01549">
    <property type="entry name" value="HAD-SF-IA-v1"/>
    <property type="match status" value="1"/>
</dbReference>
<dbReference type="InterPro" id="IPR041492">
    <property type="entry name" value="HAD_2"/>
</dbReference>